<evidence type="ECO:0000259" key="2">
    <source>
        <dbReference type="Pfam" id="PF09820"/>
    </source>
</evidence>
<dbReference type="PANTHER" id="PTHR34825:SF1">
    <property type="entry name" value="AAA-ATPASE-LIKE DOMAIN-CONTAINING PROTEIN"/>
    <property type="match status" value="1"/>
</dbReference>
<name>A0A4Z1T2Z2_GIAMU</name>
<feature type="domain" description="AAA-ATPase-like" evidence="2">
    <location>
        <begin position="246"/>
        <end position="459"/>
    </location>
</feature>
<reference evidence="3 4" key="1">
    <citation type="submission" date="2019-05" db="EMBL/GenBank/DDBJ databases">
        <title>The compact genome of Giardia muris reveals important steps in the evolution of intestinal protozoan parasites.</title>
        <authorList>
            <person name="Xu F."/>
            <person name="Jimenez-Gonzalez A."/>
            <person name="Einarsson E."/>
            <person name="Astvaldsson A."/>
            <person name="Peirasmaki D."/>
            <person name="Eckmann L."/>
            <person name="Andersson J.O."/>
            <person name="Svard S.G."/>
            <person name="Jerlstrom-Hultqvist J."/>
        </authorList>
    </citation>
    <scope>NUCLEOTIDE SEQUENCE [LARGE SCALE GENOMIC DNA]</scope>
    <source>
        <strain evidence="3 4">Roberts-Thomson</strain>
    </source>
</reference>
<protein>
    <submittedName>
        <fullName evidence="3">AAA-ATPase like protein</fullName>
    </submittedName>
</protein>
<gene>
    <name evidence="3" type="ORF">GMRT_11252</name>
</gene>
<dbReference type="AlphaFoldDB" id="A0A4Z1T2Z2"/>
<dbReference type="VEuPathDB" id="GiardiaDB:GMRT_11252"/>
<evidence type="ECO:0000313" key="3">
    <source>
        <dbReference type="EMBL" id="TNJ28313.1"/>
    </source>
</evidence>
<feature type="region of interest" description="Disordered" evidence="1">
    <location>
        <begin position="486"/>
        <end position="510"/>
    </location>
</feature>
<dbReference type="PANTHER" id="PTHR34825">
    <property type="entry name" value="CONSERVED PROTEIN, WITH A WEAK D-GALACTARATE DEHYDRATASE/ALTRONATE HYDROLASE DOMAIN"/>
    <property type="match status" value="1"/>
</dbReference>
<keyword evidence="4" id="KW-1185">Reference proteome</keyword>
<dbReference type="InterPro" id="IPR018631">
    <property type="entry name" value="AAA-ATPase-like_dom"/>
</dbReference>
<accession>A0A4Z1T2Z2</accession>
<dbReference type="Pfam" id="PF09820">
    <property type="entry name" value="AAA-ATPase_like"/>
    <property type="match status" value="1"/>
</dbReference>
<evidence type="ECO:0000313" key="4">
    <source>
        <dbReference type="Proteomes" id="UP000315496"/>
    </source>
</evidence>
<proteinExistence type="predicted"/>
<evidence type="ECO:0000256" key="1">
    <source>
        <dbReference type="SAM" id="MobiDB-lite"/>
    </source>
</evidence>
<comment type="caution">
    <text evidence="3">The sequence shown here is derived from an EMBL/GenBank/DDBJ whole genome shotgun (WGS) entry which is preliminary data.</text>
</comment>
<sequence length="510" mass="56782">MVLPRVIFDVQWATAHYIPEGIRFRAELIIFYPLFYGLVWECDGLTLHIDTQGQVGKFPLDIIFSRASRYRPSFPDRSYGSPSLLESEHGLLTPPVPTPPRHVQPGTFPEEPPLKLELECDKPLSYPEMDEGTSGSELLHQTPNDSLLGTPVIIPVEPPSDLHEIHVSAFAISPSGTPSMLEHSIIPEDGEQFDARLISNDQEHISITLSFISCGRSIAVIVPEAAYHTHALLINPKGIPLRDLTFPEAIECGAMFEDRSAFIAPLLRKGCISALGSRPASGRTFFLSLMRAYLDRESSYLHVFDRCAIAQWPFDEMHRGQHRVLFLDLGTLSTVAGHAFYESVAVLTRMHYRMWLNTCIGALPPAEAATYQTLAYDTDATMCANMRSGVYGALGTLCRYIFQATGSRPILLVDRYDILLRGLWHASRDTLTSILPFVTLFLTMTLTENKCTYGAVIAGGTEAIPSLRGNTGDIEKENSRLNADDQVQEWSPDVHEVIPDQPATRPQRYP</sequence>
<organism evidence="3 4">
    <name type="scientific">Giardia muris</name>
    <dbReference type="NCBI Taxonomy" id="5742"/>
    <lineage>
        <taxon>Eukaryota</taxon>
        <taxon>Metamonada</taxon>
        <taxon>Diplomonadida</taxon>
        <taxon>Hexamitidae</taxon>
        <taxon>Giardiinae</taxon>
        <taxon>Giardia</taxon>
    </lineage>
</organism>
<dbReference type="Proteomes" id="UP000315496">
    <property type="component" value="Chromosome 2"/>
</dbReference>
<dbReference type="EMBL" id="VDLU01000002">
    <property type="protein sequence ID" value="TNJ28313.1"/>
    <property type="molecule type" value="Genomic_DNA"/>
</dbReference>